<protein>
    <submittedName>
        <fullName evidence="4">DinB family protein</fullName>
    </submittedName>
</protein>
<name>A0A4Z1R0N3_9HYPH</name>
<accession>A0A4Z1R0N3</accession>
<dbReference type="Pfam" id="PF05163">
    <property type="entry name" value="DinB"/>
    <property type="match status" value="1"/>
</dbReference>
<dbReference type="AlphaFoldDB" id="A0A4Z1R0N3"/>
<evidence type="ECO:0000256" key="2">
    <source>
        <dbReference type="ARBA" id="ARBA00022723"/>
    </source>
</evidence>
<feature type="binding site" evidence="3">
    <location>
        <position position="44"/>
    </location>
    <ligand>
        <name>a divalent metal cation</name>
        <dbReference type="ChEBI" id="CHEBI:60240"/>
    </ligand>
</feature>
<keyword evidence="2 3" id="KW-0479">Metal-binding</keyword>
<evidence type="ECO:0000313" key="4">
    <source>
        <dbReference type="EMBL" id="UYZ11366.1"/>
    </source>
</evidence>
<evidence type="ECO:0000256" key="3">
    <source>
        <dbReference type="PIRSR" id="PIRSR607837-1"/>
    </source>
</evidence>
<dbReference type="InterPro" id="IPR034660">
    <property type="entry name" value="DinB/YfiT-like"/>
</dbReference>
<feature type="binding site" evidence="3">
    <location>
        <position position="132"/>
    </location>
    <ligand>
        <name>a divalent metal cation</name>
        <dbReference type="ChEBI" id="CHEBI:60240"/>
    </ligand>
</feature>
<keyword evidence="4" id="KW-0614">Plasmid</keyword>
<dbReference type="Gene3D" id="1.20.120.450">
    <property type="entry name" value="dinb family like domain"/>
    <property type="match status" value="1"/>
</dbReference>
<dbReference type="KEGG" id="asal:CFBP5507_26725"/>
<dbReference type="OrthoDB" id="9807509at2"/>
<dbReference type="GO" id="GO:0046872">
    <property type="term" value="F:metal ion binding"/>
    <property type="evidence" value="ECO:0007669"/>
    <property type="project" value="UniProtKB-KW"/>
</dbReference>
<sequence length="174" mass="19705">MSTLLQTLYCYHAWANVDLFNKLESLDPEKHGAELRTALRLISHYYVVSRIFSGHLQGTPHGFTSDNLEETPALEELRAAVMSSDQWYLDYLGTVSATAFSEAAPFIFTDGDKGYMTREEMLTHVALHAGYHRGEVGRILWQLSITPPWDTFAVYLHQSEPTRRQQGKSTLVPA</sequence>
<proteinExistence type="inferred from homology"/>
<dbReference type="InterPro" id="IPR007837">
    <property type="entry name" value="DinB"/>
</dbReference>
<dbReference type="Proteomes" id="UP000298735">
    <property type="component" value="Plasmid pTiCFBP5507"/>
</dbReference>
<evidence type="ECO:0000313" key="5">
    <source>
        <dbReference type="Proteomes" id="UP000298735"/>
    </source>
</evidence>
<dbReference type="RefSeq" id="WP_045023490.1">
    <property type="nucleotide sequence ID" value="NZ_CP109972.1"/>
</dbReference>
<dbReference type="EMBL" id="CP109972">
    <property type="protein sequence ID" value="UYZ11366.1"/>
    <property type="molecule type" value="Genomic_DNA"/>
</dbReference>
<organism evidence="4 5">
    <name type="scientific">Agrobacterium salinitolerans</name>
    <dbReference type="NCBI Taxonomy" id="1183413"/>
    <lineage>
        <taxon>Bacteria</taxon>
        <taxon>Pseudomonadati</taxon>
        <taxon>Pseudomonadota</taxon>
        <taxon>Alphaproteobacteria</taxon>
        <taxon>Hyphomicrobiales</taxon>
        <taxon>Rhizobiaceae</taxon>
        <taxon>Rhizobium/Agrobacterium group</taxon>
        <taxon>Agrobacterium</taxon>
    </lineage>
</organism>
<gene>
    <name evidence="4" type="ORF">CFBP5507_26725</name>
</gene>
<evidence type="ECO:0000256" key="1">
    <source>
        <dbReference type="ARBA" id="ARBA00008635"/>
    </source>
</evidence>
<dbReference type="PANTHER" id="PTHR37302">
    <property type="entry name" value="SLR1116 PROTEIN"/>
    <property type="match status" value="1"/>
</dbReference>
<dbReference type="PANTHER" id="PTHR37302:SF1">
    <property type="entry name" value="PROTEIN DINB"/>
    <property type="match status" value="1"/>
</dbReference>
<dbReference type="SUPFAM" id="SSF109854">
    <property type="entry name" value="DinB/YfiT-like putative metalloenzymes"/>
    <property type="match status" value="1"/>
</dbReference>
<geneLocation type="plasmid" evidence="4 5">
    <name>pTiCFBP5507</name>
</geneLocation>
<reference evidence="4" key="1">
    <citation type="submission" date="2022-10" db="EMBL/GenBank/DDBJ databases">
        <title>Complete genome sequence of Agrobacterium salinitolerans CFBP5507.</title>
        <authorList>
            <person name="Tchabashvili S."/>
            <person name="Yen H.-C."/>
            <person name="Haryono M."/>
            <person name="Lin Y.-C."/>
            <person name="Lai E.-M."/>
            <person name="Kuo C.-H."/>
        </authorList>
    </citation>
    <scope>NUCLEOTIDE SEQUENCE</scope>
    <source>
        <strain evidence="4">CFBP5507</strain>
        <plasmid evidence="4">pTiCFBP5507</plasmid>
    </source>
</reference>
<feature type="binding site" evidence="3">
    <location>
        <position position="128"/>
    </location>
    <ligand>
        <name>a divalent metal cation</name>
        <dbReference type="ChEBI" id="CHEBI:60240"/>
    </ligand>
</feature>
<comment type="similarity">
    <text evidence="1">Belongs to the DinB family.</text>
</comment>